<dbReference type="InterPro" id="IPR008978">
    <property type="entry name" value="HSP20-like_chaperone"/>
</dbReference>
<dbReference type="KEGG" id="ftz:CH68_2122"/>
<dbReference type="OMA" id="YDPFSIE"/>
<dbReference type="Pfam" id="PF00011">
    <property type="entry name" value="HSP20"/>
    <property type="match status" value="1"/>
</dbReference>
<dbReference type="EMBL" id="JAAGJP010000046">
    <property type="protein sequence ID" value="NDS68749.1"/>
    <property type="molecule type" value="Genomic_DNA"/>
</dbReference>
<sequence>MSKEIRYNPFELKHSINDLFDNFFSFPKSYQEEKYLENIHLDITEDEAAYNISVDLAGIEEKDIDIELDKNKLSIKAKREHLDKDKKHHIQERYYGEFQRSITLPDNIDSDKIEAKYSNGVLSLNIPKKEKDNTTKKISIKS</sequence>
<comment type="caution">
    <text evidence="5">The sequence shown here is derived from an EMBL/GenBank/DDBJ whole genome shotgun (WGS) entry which is preliminary data.</text>
</comment>
<evidence type="ECO:0000259" key="3">
    <source>
        <dbReference type="PROSITE" id="PS01031"/>
    </source>
</evidence>
<reference evidence="5" key="1">
    <citation type="submission" date="2019-08" db="EMBL/GenBank/DDBJ databases">
        <authorList>
            <person name="Busch A."/>
        </authorList>
    </citation>
    <scope>NUCLEOTIDE SEQUENCE</scope>
    <source>
        <strain evidence="5">15T0085</strain>
        <strain evidence="4">17T1429</strain>
    </source>
</reference>
<evidence type="ECO:0000256" key="2">
    <source>
        <dbReference type="RuleBase" id="RU003616"/>
    </source>
</evidence>
<dbReference type="SUPFAM" id="SSF49764">
    <property type="entry name" value="HSP20-like chaperones"/>
    <property type="match status" value="1"/>
</dbReference>
<evidence type="ECO:0000313" key="4">
    <source>
        <dbReference type="EMBL" id="NDR89208.1"/>
    </source>
</evidence>
<dbReference type="KEGG" id="ftc:DA46_755"/>
<dbReference type="KEGG" id="ftv:CH67_238"/>
<dbReference type="CDD" id="cd06464">
    <property type="entry name" value="ACD_sHsps-like"/>
    <property type="match status" value="1"/>
</dbReference>
<evidence type="ECO:0000313" key="5">
    <source>
        <dbReference type="EMBL" id="NDS68749.1"/>
    </source>
</evidence>
<dbReference type="PROSITE" id="PS01031">
    <property type="entry name" value="SHSP"/>
    <property type="match status" value="1"/>
</dbReference>
<evidence type="ECO:0000256" key="1">
    <source>
        <dbReference type="PROSITE-ProRule" id="PRU00285"/>
    </source>
</evidence>
<dbReference type="RefSeq" id="WP_003013862.1">
    <property type="nucleotide sequence ID" value="NZ_CP009693.1"/>
</dbReference>
<name>A0A0B3WLK9_FRATU</name>
<proteinExistence type="inferred from homology"/>
<comment type="similarity">
    <text evidence="1 2">Belongs to the small heat shock protein (HSP20) family.</text>
</comment>
<accession>A0A0B3WLK9</accession>
<dbReference type="InterPro" id="IPR031107">
    <property type="entry name" value="Small_HSP"/>
</dbReference>
<dbReference type="Gene3D" id="2.60.40.790">
    <property type="match status" value="1"/>
</dbReference>
<dbReference type="InterPro" id="IPR002068">
    <property type="entry name" value="A-crystallin/Hsp20_dom"/>
</dbReference>
<gene>
    <name evidence="5" type="ORF">FWI86_06935</name>
    <name evidence="4" type="ORF">FWJ04_06130</name>
</gene>
<dbReference type="PANTHER" id="PTHR11527">
    <property type="entry name" value="HEAT-SHOCK PROTEIN 20 FAMILY MEMBER"/>
    <property type="match status" value="1"/>
</dbReference>
<dbReference type="EMBL" id="JAAGKH010000043">
    <property type="protein sequence ID" value="NDR89208.1"/>
    <property type="molecule type" value="Genomic_DNA"/>
</dbReference>
<organism evidence="5">
    <name type="scientific">Francisella tularensis subsp. holarctica</name>
    <dbReference type="NCBI Taxonomy" id="119857"/>
    <lineage>
        <taxon>Bacteria</taxon>
        <taxon>Pseudomonadati</taxon>
        <taxon>Pseudomonadota</taxon>
        <taxon>Gammaproteobacteria</taxon>
        <taxon>Thiotrichales</taxon>
        <taxon>Francisellaceae</taxon>
        <taxon>Francisella</taxon>
    </lineage>
</organism>
<dbReference type="AlphaFoldDB" id="A0A0B3WLK9"/>
<reference evidence="5" key="2">
    <citation type="submission" date="2020-02" db="EMBL/GenBank/DDBJ databases">
        <title>Using affinity propagation clustering for identifying bacterial clades and subclades with whole-genome sequences of Francisella tularensis.</title>
        <authorList>
            <person name="Homeier-Bachmann T."/>
            <person name="Abdel-Glil M.Y."/>
            <person name="Hackbart A."/>
            <person name="Hotzel H."/>
            <person name="Tomaso H."/>
        </authorList>
    </citation>
    <scope>NUCLEOTIDE SEQUENCE</scope>
    <source>
        <strain evidence="5">15T0085</strain>
        <strain evidence="4">17T1429</strain>
    </source>
</reference>
<feature type="domain" description="SHSP" evidence="3">
    <location>
        <begin position="30"/>
        <end position="142"/>
    </location>
</feature>
<dbReference type="HOGENOM" id="CLU_046737_8_2_6"/>
<dbReference type="eggNOG" id="COG0071">
    <property type="taxonomic scope" value="Bacteria"/>
</dbReference>
<protein>
    <submittedName>
        <fullName evidence="5">Hsp20/alpha crystallin family protein</fullName>
    </submittedName>
</protein>